<reference evidence="1 2" key="2">
    <citation type="journal article" date="2022" name="Mol. Ecol. Resour.">
        <title>The genomes of chicory, endive, great burdock and yacon provide insights into Asteraceae paleo-polyploidization history and plant inulin production.</title>
        <authorList>
            <person name="Fan W."/>
            <person name="Wang S."/>
            <person name="Wang H."/>
            <person name="Wang A."/>
            <person name="Jiang F."/>
            <person name="Liu H."/>
            <person name="Zhao H."/>
            <person name="Xu D."/>
            <person name="Zhang Y."/>
        </authorList>
    </citation>
    <scope>NUCLEOTIDE SEQUENCE [LARGE SCALE GENOMIC DNA]</scope>
    <source>
        <strain evidence="2">cv. Niubang</strain>
    </source>
</reference>
<protein>
    <submittedName>
        <fullName evidence="1">Uncharacterized protein</fullName>
    </submittedName>
</protein>
<evidence type="ECO:0000313" key="2">
    <source>
        <dbReference type="Proteomes" id="UP001055879"/>
    </source>
</evidence>
<name>A0ACB8XQI8_ARCLA</name>
<organism evidence="1 2">
    <name type="scientific">Arctium lappa</name>
    <name type="common">Greater burdock</name>
    <name type="synonym">Lappa major</name>
    <dbReference type="NCBI Taxonomy" id="4217"/>
    <lineage>
        <taxon>Eukaryota</taxon>
        <taxon>Viridiplantae</taxon>
        <taxon>Streptophyta</taxon>
        <taxon>Embryophyta</taxon>
        <taxon>Tracheophyta</taxon>
        <taxon>Spermatophyta</taxon>
        <taxon>Magnoliopsida</taxon>
        <taxon>eudicotyledons</taxon>
        <taxon>Gunneridae</taxon>
        <taxon>Pentapetalae</taxon>
        <taxon>asterids</taxon>
        <taxon>campanulids</taxon>
        <taxon>Asterales</taxon>
        <taxon>Asteraceae</taxon>
        <taxon>Carduoideae</taxon>
        <taxon>Cardueae</taxon>
        <taxon>Arctiinae</taxon>
        <taxon>Arctium</taxon>
    </lineage>
</organism>
<evidence type="ECO:0000313" key="1">
    <source>
        <dbReference type="EMBL" id="KAI3672537.1"/>
    </source>
</evidence>
<sequence length="138" mass="15516">MVVPAQLTAEAVNQLREGIFFNFESRGSKGRSQKNLNPNQESEELQAKMVFYFKTRPEAEELIECGFPEDMWYPYTGSKKDEKAKLSLLMSMLLYGTHVPTRIYAPAAAKDFAIAQPYPLSSATPTINALLPSHKNLN</sequence>
<gene>
    <name evidence="1" type="ORF">L6452_38627</name>
</gene>
<dbReference type="Proteomes" id="UP001055879">
    <property type="component" value="Linkage Group LG15"/>
</dbReference>
<comment type="caution">
    <text evidence="1">The sequence shown here is derived from an EMBL/GenBank/DDBJ whole genome shotgun (WGS) entry which is preliminary data.</text>
</comment>
<keyword evidence="2" id="KW-1185">Reference proteome</keyword>
<proteinExistence type="predicted"/>
<accession>A0ACB8XQI8</accession>
<dbReference type="EMBL" id="CM042061">
    <property type="protein sequence ID" value="KAI3672537.1"/>
    <property type="molecule type" value="Genomic_DNA"/>
</dbReference>
<reference evidence="2" key="1">
    <citation type="journal article" date="2022" name="Mol. Ecol. Resour.">
        <title>The genomes of chicory, endive, great burdock and yacon provide insights into Asteraceae palaeo-polyploidization history and plant inulin production.</title>
        <authorList>
            <person name="Fan W."/>
            <person name="Wang S."/>
            <person name="Wang H."/>
            <person name="Wang A."/>
            <person name="Jiang F."/>
            <person name="Liu H."/>
            <person name="Zhao H."/>
            <person name="Xu D."/>
            <person name="Zhang Y."/>
        </authorList>
    </citation>
    <scope>NUCLEOTIDE SEQUENCE [LARGE SCALE GENOMIC DNA]</scope>
    <source>
        <strain evidence="2">cv. Niubang</strain>
    </source>
</reference>